<dbReference type="Proteomes" id="UP000319769">
    <property type="component" value="Unassembled WGS sequence"/>
</dbReference>
<organism evidence="1 2">
    <name type="scientific">Amycolatopsis acidicola</name>
    <dbReference type="NCBI Taxonomy" id="2596893"/>
    <lineage>
        <taxon>Bacteria</taxon>
        <taxon>Bacillati</taxon>
        <taxon>Actinomycetota</taxon>
        <taxon>Actinomycetes</taxon>
        <taxon>Pseudonocardiales</taxon>
        <taxon>Pseudonocardiaceae</taxon>
        <taxon>Amycolatopsis</taxon>
    </lineage>
</organism>
<evidence type="ECO:0000313" key="2">
    <source>
        <dbReference type="Proteomes" id="UP000319769"/>
    </source>
</evidence>
<accession>A0A5N0VM25</accession>
<comment type="caution">
    <text evidence="1">The sequence shown here is derived from an EMBL/GenBank/DDBJ whole genome shotgun (WGS) entry which is preliminary data.</text>
</comment>
<evidence type="ECO:0008006" key="3">
    <source>
        <dbReference type="Google" id="ProtNLM"/>
    </source>
</evidence>
<proteinExistence type="predicted"/>
<gene>
    <name evidence="1" type="ORF">FPZ12_002030</name>
</gene>
<protein>
    <recommendedName>
        <fullName evidence="3">ClpX-type ZB domain-containing protein</fullName>
    </recommendedName>
</protein>
<reference evidence="1" key="1">
    <citation type="submission" date="2019-09" db="EMBL/GenBank/DDBJ databases">
        <authorList>
            <person name="Teo W.F.A."/>
            <person name="Duangmal K."/>
        </authorList>
    </citation>
    <scope>NUCLEOTIDE SEQUENCE [LARGE SCALE GENOMIC DNA]</scope>
    <source>
        <strain evidence="1">K81G1</strain>
    </source>
</reference>
<name>A0A5N0VM25_9PSEU</name>
<dbReference type="AlphaFoldDB" id="A0A5N0VM25"/>
<keyword evidence="2" id="KW-1185">Reference proteome</keyword>
<evidence type="ECO:0000313" key="1">
    <source>
        <dbReference type="EMBL" id="KAA9166364.1"/>
    </source>
</evidence>
<dbReference type="RefSeq" id="WP_144750609.1">
    <property type="nucleotide sequence ID" value="NZ_VMNW02000002.1"/>
</dbReference>
<dbReference type="OrthoDB" id="3633099at2"/>
<sequence>MAERACNGRGAACRFCGRKSGPGEHRAPGPLGPICPSCLEAGLALVRDGRERRSRGGTSLVRVVSAGSDACEFCDRSVRRSFFGRHRPLPRMSCTQGHAVICRDCLDRGGELLNHVLRQRIPR</sequence>
<dbReference type="EMBL" id="VMNW02000002">
    <property type="protein sequence ID" value="KAA9166364.1"/>
    <property type="molecule type" value="Genomic_DNA"/>
</dbReference>